<comment type="similarity">
    <text evidence="1">Belongs to the peptidase M4 family.</text>
</comment>
<dbReference type="InterPro" id="IPR027268">
    <property type="entry name" value="Peptidase_M4/M1_CTD_sf"/>
</dbReference>
<dbReference type="Pfam" id="PF05345">
    <property type="entry name" value="He_PIG"/>
    <property type="match status" value="1"/>
</dbReference>
<accession>A0ABV5L5M5</accession>
<dbReference type="PRINTS" id="PR00730">
    <property type="entry name" value="THERMOLYSIN"/>
</dbReference>
<dbReference type="PROSITE" id="PS51829">
    <property type="entry name" value="P_HOMO_B"/>
    <property type="match status" value="1"/>
</dbReference>
<dbReference type="Gene3D" id="1.10.390.10">
    <property type="entry name" value="Neutral Protease Domain 2"/>
    <property type="match status" value="1"/>
</dbReference>
<sequence>MTDIPSLLRHAPISGSHPRRDVATPRKRAVLIAALTVGALLLPAVTAAGPAAFAEDKDRAPRRIEVRPEPGSGSVELSAEEREKLLESAAADGAATARRLKLGDREKLVPRDVVKDADGTVHTRYERTYAGLPVLGGDLVVHQDGDSRTVTKATAAQIAVDTTKPAVAVGAARKEALAAGKEKGTAKAATPQAPRQVVWAGSGEPVLAWETFVTGVRQDGTPSRLQVVTDATTGEQLHSAEQIRAGEGRSQYSGPVRIGSVHNGTAYELTDPARGNHRTYSFAQDNTQSLLTDDDDHWGDGTAAHEQTAAVDAAYGAQKTWDFYHDRFGRNGIADDGVGSRSRVHYGSGYANAFWDDLCFCMTYGDGIGDARPVTSMDIVAHEMSHGVTYATANLHYSGESGGLNEATSDIMAAAVEFYADNPLDAPDYTMAELIDLRGTGRPIRYMDRPSKDASSKGTSQDYWTSETRKLDPHFSSGVGNHFFYLLAEGSGRKTISGIAYDSPTYDGNPVAGIGIENAAAIWYRALTVYMTSRTDYAGARVATLRAADDLFGMADGAYTAVGNAWAAVNVGPSYVNTIAAVVPPTQKSAVGQPTELRIDAVSTRPGALGYAAAGLPAGLSIDTATGVISGTPTAAGDFSTVVTVTNSASETRELSFAWSVLASGGDFFTNPARVDIPNWVTVESPITVTGRTGNAPDDLKVTVDLVHDFIGGQVINLVAEDGTVILVKDFVWDEGTELHDTFTVDASAVPANGTWKLRVTDNTPGIFTVDPGYLDGWSLTF</sequence>
<dbReference type="CDD" id="cd09597">
    <property type="entry name" value="M4_TLP"/>
    <property type="match status" value="1"/>
</dbReference>
<evidence type="ECO:0000256" key="7">
    <source>
        <dbReference type="ARBA" id="ARBA00023049"/>
    </source>
</evidence>
<dbReference type="PANTHER" id="PTHR33794">
    <property type="entry name" value="BACILLOLYSIN"/>
    <property type="match status" value="1"/>
</dbReference>
<evidence type="ECO:0000256" key="2">
    <source>
        <dbReference type="ARBA" id="ARBA00022670"/>
    </source>
</evidence>
<evidence type="ECO:0000256" key="3">
    <source>
        <dbReference type="ARBA" id="ARBA00022723"/>
    </source>
</evidence>
<dbReference type="InterPro" id="IPR008979">
    <property type="entry name" value="Galactose-bd-like_sf"/>
</dbReference>
<proteinExistence type="inferred from homology"/>
<comment type="caution">
    <text evidence="10">The sequence shown here is derived from an EMBL/GenBank/DDBJ whole genome shotgun (WGS) entry which is preliminary data.</text>
</comment>
<dbReference type="SUPFAM" id="SSF49785">
    <property type="entry name" value="Galactose-binding domain-like"/>
    <property type="match status" value="1"/>
</dbReference>
<feature type="domain" description="P/Homo B" evidence="9">
    <location>
        <begin position="661"/>
        <end position="782"/>
    </location>
</feature>
<keyword evidence="4" id="KW-0732">Signal</keyword>
<evidence type="ECO:0000256" key="4">
    <source>
        <dbReference type="ARBA" id="ARBA00022729"/>
    </source>
</evidence>
<dbReference type="Gene3D" id="3.10.170.10">
    <property type="match status" value="1"/>
</dbReference>
<dbReference type="SUPFAM" id="SSF49313">
    <property type="entry name" value="Cadherin-like"/>
    <property type="match status" value="1"/>
</dbReference>
<dbReference type="SUPFAM" id="SSF55486">
    <property type="entry name" value="Metalloproteases ('zincins'), catalytic domain"/>
    <property type="match status" value="1"/>
</dbReference>
<name>A0ABV5L5M5_9ACTN</name>
<dbReference type="Pfam" id="PF02868">
    <property type="entry name" value="Peptidase_M4_C"/>
    <property type="match status" value="1"/>
</dbReference>
<evidence type="ECO:0000256" key="1">
    <source>
        <dbReference type="ARBA" id="ARBA00009388"/>
    </source>
</evidence>
<dbReference type="InterPro" id="IPR013856">
    <property type="entry name" value="Peptidase_M4_domain"/>
</dbReference>
<keyword evidence="5" id="KW-0378">Hydrolase</keyword>
<feature type="compositionally biased region" description="Basic and acidic residues" evidence="8">
    <location>
        <begin position="54"/>
        <end position="68"/>
    </location>
</feature>
<evidence type="ECO:0000256" key="5">
    <source>
        <dbReference type="ARBA" id="ARBA00022801"/>
    </source>
</evidence>
<protein>
    <submittedName>
        <fullName evidence="10">M4 family metallopeptidase</fullName>
    </submittedName>
</protein>
<dbReference type="EMBL" id="JBHMDI010000014">
    <property type="protein sequence ID" value="MFB9347455.1"/>
    <property type="molecule type" value="Genomic_DNA"/>
</dbReference>
<evidence type="ECO:0000313" key="11">
    <source>
        <dbReference type="Proteomes" id="UP001589753"/>
    </source>
</evidence>
<dbReference type="InterPro" id="IPR015919">
    <property type="entry name" value="Cadherin-like_sf"/>
</dbReference>
<dbReference type="InterPro" id="IPR023612">
    <property type="entry name" value="Peptidase_M4"/>
</dbReference>
<keyword evidence="7" id="KW-0482">Metalloprotease</keyword>
<dbReference type="InterPro" id="IPR050728">
    <property type="entry name" value="Zinc_Metalloprotease_M4"/>
</dbReference>
<gene>
    <name evidence="10" type="ORF">ACFFUA_08265</name>
</gene>
<dbReference type="InterPro" id="IPR011096">
    <property type="entry name" value="FTP_domain"/>
</dbReference>
<dbReference type="Proteomes" id="UP001589753">
    <property type="component" value="Unassembled WGS sequence"/>
</dbReference>
<dbReference type="PANTHER" id="PTHR33794:SF1">
    <property type="entry name" value="BACILLOLYSIN"/>
    <property type="match status" value="1"/>
</dbReference>
<dbReference type="Gene3D" id="2.60.120.260">
    <property type="entry name" value="Galactose-binding domain-like"/>
    <property type="match status" value="1"/>
</dbReference>
<keyword evidence="2" id="KW-0645">Protease</keyword>
<keyword evidence="6" id="KW-0862">Zinc</keyword>
<feature type="region of interest" description="Disordered" evidence="8">
    <location>
        <begin position="1"/>
        <end position="22"/>
    </location>
</feature>
<dbReference type="InterPro" id="IPR013783">
    <property type="entry name" value="Ig-like_fold"/>
</dbReference>
<feature type="region of interest" description="Disordered" evidence="8">
    <location>
        <begin position="54"/>
        <end position="77"/>
    </location>
</feature>
<dbReference type="RefSeq" id="WP_380955015.1">
    <property type="nucleotide sequence ID" value="NZ_JBHMDI010000014.1"/>
</dbReference>
<evidence type="ECO:0000256" key="8">
    <source>
        <dbReference type="SAM" id="MobiDB-lite"/>
    </source>
</evidence>
<reference evidence="10 11" key="1">
    <citation type="submission" date="2024-09" db="EMBL/GenBank/DDBJ databases">
        <authorList>
            <person name="Sun Q."/>
            <person name="Mori K."/>
        </authorList>
    </citation>
    <scope>NUCLEOTIDE SEQUENCE [LARGE SCALE GENOMIC DNA]</scope>
    <source>
        <strain evidence="10 11">JCM 9767</strain>
    </source>
</reference>
<dbReference type="Gene3D" id="3.10.450.490">
    <property type="match status" value="1"/>
</dbReference>
<evidence type="ECO:0000313" key="10">
    <source>
        <dbReference type="EMBL" id="MFB9347455.1"/>
    </source>
</evidence>
<dbReference type="Pfam" id="PF07504">
    <property type="entry name" value="FTP"/>
    <property type="match status" value="1"/>
</dbReference>
<dbReference type="Pfam" id="PF01483">
    <property type="entry name" value="P_proprotein"/>
    <property type="match status" value="1"/>
</dbReference>
<dbReference type="InterPro" id="IPR002884">
    <property type="entry name" value="P_dom"/>
</dbReference>
<keyword evidence="11" id="KW-1185">Reference proteome</keyword>
<keyword evidence="3" id="KW-0479">Metal-binding</keyword>
<evidence type="ECO:0000259" key="9">
    <source>
        <dbReference type="PROSITE" id="PS51829"/>
    </source>
</evidence>
<dbReference type="Gene3D" id="2.60.40.10">
    <property type="entry name" value="Immunoglobulins"/>
    <property type="match status" value="1"/>
</dbReference>
<evidence type="ECO:0000256" key="6">
    <source>
        <dbReference type="ARBA" id="ARBA00022833"/>
    </source>
</evidence>
<dbReference type="InterPro" id="IPR001570">
    <property type="entry name" value="Peptidase_M4_C_domain"/>
</dbReference>
<organism evidence="10 11">
    <name type="scientific">Streptomyces heliomycini</name>
    <dbReference type="NCBI Taxonomy" id="284032"/>
    <lineage>
        <taxon>Bacteria</taxon>
        <taxon>Bacillati</taxon>
        <taxon>Actinomycetota</taxon>
        <taxon>Actinomycetes</taxon>
        <taxon>Kitasatosporales</taxon>
        <taxon>Streptomycetaceae</taxon>
        <taxon>Streptomyces</taxon>
    </lineage>
</organism>
<dbReference type="Pfam" id="PF01447">
    <property type="entry name" value="Peptidase_M4"/>
    <property type="match status" value="1"/>
</dbReference>